<evidence type="ECO:0000313" key="3">
    <source>
        <dbReference type="Proteomes" id="UP000595917"/>
    </source>
</evidence>
<dbReference type="PANTHER" id="PTHR37812:SF1">
    <property type="entry name" value="MU-LIKE PROPHAGE FLUMU PROTEIN C"/>
    <property type="match status" value="1"/>
</dbReference>
<dbReference type="Proteomes" id="UP000595917">
    <property type="component" value="Chromosome"/>
</dbReference>
<dbReference type="InterPro" id="IPR014875">
    <property type="entry name" value="Mor_transcription_activator"/>
</dbReference>
<dbReference type="NCBIfam" id="NF040785">
    <property type="entry name" value="CD3324_fam"/>
    <property type="match status" value="1"/>
</dbReference>
<dbReference type="InterPro" id="IPR049739">
    <property type="entry name" value="YraL-like"/>
</dbReference>
<dbReference type="Gene3D" id="1.10.10.60">
    <property type="entry name" value="Homeodomain-like"/>
    <property type="match status" value="1"/>
</dbReference>
<dbReference type="SUPFAM" id="SSF46689">
    <property type="entry name" value="Homeodomain-like"/>
    <property type="match status" value="1"/>
</dbReference>
<protein>
    <recommendedName>
        <fullName evidence="1">Mor transcription activator domain-containing protein</fullName>
    </recommendedName>
</protein>
<dbReference type="EMBL" id="CP067089">
    <property type="protein sequence ID" value="QQO07635.1"/>
    <property type="molecule type" value="Genomic_DNA"/>
</dbReference>
<proteinExistence type="predicted"/>
<sequence>MDYINAFCVLPEDLIAAIQRHVDGQYLYIPRRAEDRKKWGELKNTRQFLNSRNTAMYEEYQNGAAVEELADKYYLSPKTVYKILAAIKFNK</sequence>
<evidence type="ECO:0000313" key="2">
    <source>
        <dbReference type="EMBL" id="QQO07635.1"/>
    </source>
</evidence>
<name>A0A7T7XJM4_9SPIR</name>
<dbReference type="RefSeq" id="WP_215624941.1">
    <property type="nucleotide sequence ID" value="NZ_CP067089.2"/>
</dbReference>
<dbReference type="AlphaFoldDB" id="A0A7T7XJM4"/>
<reference evidence="2" key="1">
    <citation type="submission" date="2021-01" db="EMBL/GenBank/DDBJ databases">
        <title>Description of Breznakiella homolactica.</title>
        <authorList>
            <person name="Song Y."/>
            <person name="Brune A."/>
        </authorList>
    </citation>
    <scope>NUCLEOTIDE SEQUENCE</scope>
    <source>
        <strain evidence="2">RmG30</strain>
    </source>
</reference>
<dbReference type="Pfam" id="PF08765">
    <property type="entry name" value="Mor"/>
    <property type="match status" value="1"/>
</dbReference>
<gene>
    <name evidence="2" type="ORF">JFL75_11825</name>
</gene>
<dbReference type="PANTHER" id="PTHR37812">
    <property type="entry name" value="MU-LIKE PROPHAGE FLUMU PROTEIN C"/>
    <property type="match status" value="1"/>
</dbReference>
<dbReference type="InterPro" id="IPR009057">
    <property type="entry name" value="Homeodomain-like_sf"/>
</dbReference>
<organism evidence="2 3">
    <name type="scientific">Breznakiella homolactica</name>
    <dbReference type="NCBI Taxonomy" id="2798577"/>
    <lineage>
        <taxon>Bacteria</taxon>
        <taxon>Pseudomonadati</taxon>
        <taxon>Spirochaetota</taxon>
        <taxon>Spirochaetia</taxon>
        <taxon>Spirochaetales</taxon>
        <taxon>Breznakiellaceae</taxon>
        <taxon>Breznakiella</taxon>
    </lineage>
</organism>
<feature type="domain" description="Mor transcription activator" evidence="1">
    <location>
        <begin position="13"/>
        <end position="87"/>
    </location>
</feature>
<evidence type="ECO:0000259" key="1">
    <source>
        <dbReference type="Pfam" id="PF08765"/>
    </source>
</evidence>
<accession>A0A7T7XJM4</accession>
<dbReference type="KEGG" id="bhc:JFL75_11825"/>
<keyword evidence="3" id="KW-1185">Reference proteome</keyword>
<dbReference type="InterPro" id="IPR052411">
    <property type="entry name" value="c-mor_Regulatory_Protein"/>
</dbReference>